<dbReference type="GO" id="GO:0003677">
    <property type="term" value="F:DNA binding"/>
    <property type="evidence" value="ECO:0007669"/>
    <property type="project" value="UniProtKB-KW"/>
</dbReference>
<dbReference type="PRINTS" id="PR00778">
    <property type="entry name" value="HTHARSR"/>
</dbReference>
<keyword evidence="3" id="KW-0804">Transcription</keyword>
<dbReference type="RefSeq" id="WP_051526311.1">
    <property type="nucleotide sequence ID" value="NZ_FOQZ01000003.1"/>
</dbReference>
<dbReference type="InterPro" id="IPR051081">
    <property type="entry name" value="HTH_MetalResp_TranReg"/>
</dbReference>
<reference evidence="5 6" key="1">
    <citation type="submission" date="2016-10" db="EMBL/GenBank/DDBJ databases">
        <authorList>
            <person name="Varghese N."/>
            <person name="Submissions S."/>
        </authorList>
    </citation>
    <scope>NUCLEOTIDE SEQUENCE [LARGE SCALE GENOMIC DNA]</scope>
    <source>
        <strain evidence="5 6">UNC380MFSha3.1</strain>
    </source>
</reference>
<dbReference type="Pfam" id="PF12840">
    <property type="entry name" value="HTH_20"/>
    <property type="match status" value="1"/>
</dbReference>
<comment type="caution">
    <text evidence="5">The sequence shown here is derived from an EMBL/GenBank/DDBJ whole genome shotgun (WGS) entry which is preliminary data.</text>
</comment>
<dbReference type="SMART" id="SM00418">
    <property type="entry name" value="HTH_ARSR"/>
    <property type="match status" value="1"/>
</dbReference>
<dbReference type="EMBL" id="FOQZ01000003">
    <property type="protein sequence ID" value="SFI58707.1"/>
    <property type="molecule type" value="Genomic_DNA"/>
</dbReference>
<evidence type="ECO:0000313" key="6">
    <source>
        <dbReference type="Proteomes" id="UP000198702"/>
    </source>
</evidence>
<dbReference type="CDD" id="cd00090">
    <property type="entry name" value="HTH_ARSR"/>
    <property type="match status" value="1"/>
</dbReference>
<dbReference type="PROSITE" id="PS50987">
    <property type="entry name" value="HTH_ARSR_2"/>
    <property type="match status" value="1"/>
</dbReference>
<dbReference type="PANTHER" id="PTHR33154:SF18">
    <property type="entry name" value="ARSENICAL RESISTANCE OPERON REPRESSOR"/>
    <property type="match status" value="1"/>
</dbReference>
<dbReference type="Proteomes" id="UP000198702">
    <property type="component" value="Unassembled WGS sequence"/>
</dbReference>
<gene>
    <name evidence="5" type="ORF">SAMN04487751_2258</name>
</gene>
<dbReference type="Gene3D" id="1.10.10.10">
    <property type="entry name" value="Winged helix-like DNA-binding domain superfamily/Winged helix DNA-binding domain"/>
    <property type="match status" value="1"/>
</dbReference>
<evidence type="ECO:0000256" key="3">
    <source>
        <dbReference type="ARBA" id="ARBA00023163"/>
    </source>
</evidence>
<keyword evidence="2" id="KW-0238">DNA-binding</keyword>
<protein>
    <submittedName>
        <fullName evidence="5">Transcriptional regulator, ArsR family</fullName>
    </submittedName>
</protein>
<evidence type="ECO:0000313" key="5">
    <source>
        <dbReference type="EMBL" id="SFI58707.1"/>
    </source>
</evidence>
<dbReference type="SUPFAM" id="SSF46785">
    <property type="entry name" value="Winged helix' DNA-binding domain"/>
    <property type="match status" value="1"/>
</dbReference>
<organism evidence="5 6">
    <name type="scientific">Microbacterium saccharophilum</name>
    <dbReference type="NCBI Taxonomy" id="1213358"/>
    <lineage>
        <taxon>Bacteria</taxon>
        <taxon>Bacillati</taxon>
        <taxon>Actinomycetota</taxon>
        <taxon>Actinomycetes</taxon>
        <taxon>Micrococcales</taxon>
        <taxon>Microbacteriaceae</taxon>
        <taxon>Microbacterium</taxon>
    </lineage>
</organism>
<accession>A0A7Z7D080</accession>
<dbReference type="InterPro" id="IPR036390">
    <property type="entry name" value="WH_DNA-bd_sf"/>
</dbReference>
<dbReference type="NCBIfam" id="NF033788">
    <property type="entry name" value="HTH_metalloreg"/>
    <property type="match status" value="1"/>
</dbReference>
<dbReference type="AlphaFoldDB" id="A0A7Z7D080"/>
<evidence type="ECO:0000259" key="4">
    <source>
        <dbReference type="PROSITE" id="PS50987"/>
    </source>
</evidence>
<proteinExistence type="predicted"/>
<dbReference type="InterPro" id="IPR011991">
    <property type="entry name" value="ArsR-like_HTH"/>
</dbReference>
<dbReference type="InterPro" id="IPR001845">
    <property type="entry name" value="HTH_ArsR_DNA-bd_dom"/>
</dbReference>
<dbReference type="PANTHER" id="PTHR33154">
    <property type="entry name" value="TRANSCRIPTIONAL REGULATOR, ARSR FAMILY"/>
    <property type="match status" value="1"/>
</dbReference>
<feature type="domain" description="HTH arsR-type" evidence="4">
    <location>
        <begin position="16"/>
        <end position="106"/>
    </location>
</feature>
<dbReference type="GO" id="GO:0003700">
    <property type="term" value="F:DNA-binding transcription factor activity"/>
    <property type="evidence" value="ECO:0007669"/>
    <property type="project" value="InterPro"/>
</dbReference>
<keyword evidence="1" id="KW-0805">Transcription regulation</keyword>
<sequence>MPSVMPAPDADAMVPLPRAAAEGLARTLRAVADPTRLQLLSVVIDSTDGRATIGQLADALGLRQPTVTHHARILVEDGVLRRERVGKFVWLSIAPDRLAAIADLLR</sequence>
<dbReference type="InterPro" id="IPR036388">
    <property type="entry name" value="WH-like_DNA-bd_sf"/>
</dbReference>
<name>A0A7Z7D080_9MICO</name>
<evidence type="ECO:0000256" key="1">
    <source>
        <dbReference type="ARBA" id="ARBA00023015"/>
    </source>
</evidence>
<evidence type="ECO:0000256" key="2">
    <source>
        <dbReference type="ARBA" id="ARBA00023125"/>
    </source>
</evidence>